<dbReference type="PANTHER" id="PTHR43394">
    <property type="entry name" value="ATP-DEPENDENT PERMEASE MDL1, MITOCHONDRIAL"/>
    <property type="match status" value="1"/>
</dbReference>
<dbReference type="InterPro" id="IPR027417">
    <property type="entry name" value="P-loop_NTPase"/>
</dbReference>
<protein>
    <submittedName>
        <fullName evidence="4">Type I secretion system ATP-binding protein PrsD</fullName>
    </submittedName>
</protein>
<keyword evidence="1" id="KW-0547">Nucleotide-binding</keyword>
<evidence type="ECO:0000256" key="2">
    <source>
        <dbReference type="ARBA" id="ARBA00022840"/>
    </source>
</evidence>
<dbReference type="Gene3D" id="3.40.50.300">
    <property type="entry name" value="P-loop containing nucleotide triphosphate hydrolases"/>
    <property type="match status" value="1"/>
</dbReference>
<feature type="domain" description="ABC transporter" evidence="3">
    <location>
        <begin position="1"/>
        <end position="223"/>
    </location>
</feature>
<dbReference type="Proteomes" id="UP000197783">
    <property type="component" value="Unassembled WGS sequence"/>
</dbReference>
<dbReference type="AlphaFoldDB" id="A0A245ZQT2"/>
<dbReference type="InterPro" id="IPR003593">
    <property type="entry name" value="AAA+_ATPase"/>
</dbReference>
<evidence type="ECO:0000313" key="4">
    <source>
        <dbReference type="EMBL" id="OWK32105.1"/>
    </source>
</evidence>
<proteinExistence type="predicted"/>
<dbReference type="PROSITE" id="PS50893">
    <property type="entry name" value="ABC_TRANSPORTER_2"/>
    <property type="match status" value="1"/>
</dbReference>
<gene>
    <name evidence="4" type="primary">prsD_2</name>
    <name evidence="4" type="ORF">SPMU_04260</name>
</gene>
<reference evidence="4 5" key="1">
    <citation type="submission" date="2017-03" db="EMBL/GenBank/DDBJ databases">
        <title>Genome sequence of Sphingomonas mucosissima DSM 17494.</title>
        <authorList>
            <person name="Poehlein A."/>
            <person name="Wuebbeler J.H."/>
            <person name="Steinbuechel A."/>
            <person name="Daniel R."/>
        </authorList>
    </citation>
    <scope>NUCLEOTIDE SEQUENCE [LARGE SCALE GENOMIC DNA]</scope>
    <source>
        <strain evidence="4 5">DSM 17494</strain>
    </source>
</reference>
<name>A0A245ZQT2_9SPHN</name>
<dbReference type="InterPro" id="IPR039421">
    <property type="entry name" value="Type_1_exporter"/>
</dbReference>
<dbReference type="EMBL" id="NBBJ01000001">
    <property type="protein sequence ID" value="OWK32105.1"/>
    <property type="molecule type" value="Genomic_DNA"/>
</dbReference>
<evidence type="ECO:0000256" key="1">
    <source>
        <dbReference type="ARBA" id="ARBA00022741"/>
    </source>
</evidence>
<dbReference type="SUPFAM" id="SSF52540">
    <property type="entry name" value="P-loop containing nucleoside triphosphate hydrolases"/>
    <property type="match status" value="1"/>
</dbReference>
<evidence type="ECO:0000259" key="3">
    <source>
        <dbReference type="PROSITE" id="PS50893"/>
    </source>
</evidence>
<evidence type="ECO:0000313" key="5">
    <source>
        <dbReference type="Proteomes" id="UP000197783"/>
    </source>
</evidence>
<accession>A0A245ZQT2</accession>
<dbReference type="GO" id="GO:0015421">
    <property type="term" value="F:ABC-type oligopeptide transporter activity"/>
    <property type="evidence" value="ECO:0007669"/>
    <property type="project" value="TreeGrafter"/>
</dbReference>
<dbReference type="GO" id="GO:0005524">
    <property type="term" value="F:ATP binding"/>
    <property type="evidence" value="ECO:0007669"/>
    <property type="project" value="UniProtKB-KW"/>
</dbReference>
<dbReference type="PANTHER" id="PTHR43394:SF1">
    <property type="entry name" value="ATP-BINDING CASSETTE SUB-FAMILY B MEMBER 10, MITOCHONDRIAL"/>
    <property type="match status" value="1"/>
</dbReference>
<dbReference type="InterPro" id="IPR003439">
    <property type="entry name" value="ABC_transporter-like_ATP-bd"/>
</dbReference>
<keyword evidence="5" id="KW-1185">Reference proteome</keyword>
<sequence>MTLQEVTFRAEAGDLVAVIGPADAGKSILLKALVGQLSHSAGAVRLDGAALSQWDSSALRGHIGYLPQIPGLMPGTVAQNIAGFAPTPDAAAITRAALAAGAHDAIVRLPAGYDTIVSDPDQPALALSVQQRIAWARALYGDPFLVLLDNPGSFQDNDGHLALGRCLTGLRSRGAVTVVVEDSASVIESANCVLVMRKGGMLDFGRKEDVRARLAERQRREAERLAEVSVCADPREAPAAAPLVE</sequence>
<keyword evidence="2 4" id="KW-0067">ATP-binding</keyword>
<dbReference type="GO" id="GO:0016887">
    <property type="term" value="F:ATP hydrolysis activity"/>
    <property type="evidence" value="ECO:0007669"/>
    <property type="project" value="InterPro"/>
</dbReference>
<dbReference type="Pfam" id="PF00005">
    <property type="entry name" value="ABC_tran"/>
    <property type="match status" value="1"/>
</dbReference>
<dbReference type="SMART" id="SM00382">
    <property type="entry name" value="AAA"/>
    <property type="match status" value="1"/>
</dbReference>
<comment type="caution">
    <text evidence="4">The sequence shown here is derived from an EMBL/GenBank/DDBJ whole genome shotgun (WGS) entry which is preliminary data.</text>
</comment>
<organism evidence="4 5">
    <name type="scientific">Sphingomonas mucosissima</name>
    <dbReference type="NCBI Taxonomy" id="370959"/>
    <lineage>
        <taxon>Bacteria</taxon>
        <taxon>Pseudomonadati</taxon>
        <taxon>Pseudomonadota</taxon>
        <taxon>Alphaproteobacteria</taxon>
        <taxon>Sphingomonadales</taxon>
        <taxon>Sphingomonadaceae</taxon>
        <taxon>Sphingomonas</taxon>
    </lineage>
</organism>